<name>A0AAE1AQS5_9GAST</name>
<dbReference type="AlphaFoldDB" id="A0AAE1AQS5"/>
<protein>
    <submittedName>
        <fullName evidence="1">Uncharacterized protein</fullName>
    </submittedName>
</protein>
<organism evidence="1 2">
    <name type="scientific">Elysia crispata</name>
    <name type="common">lettuce slug</name>
    <dbReference type="NCBI Taxonomy" id="231223"/>
    <lineage>
        <taxon>Eukaryota</taxon>
        <taxon>Metazoa</taxon>
        <taxon>Spiralia</taxon>
        <taxon>Lophotrochozoa</taxon>
        <taxon>Mollusca</taxon>
        <taxon>Gastropoda</taxon>
        <taxon>Heterobranchia</taxon>
        <taxon>Euthyneura</taxon>
        <taxon>Panpulmonata</taxon>
        <taxon>Sacoglossa</taxon>
        <taxon>Placobranchoidea</taxon>
        <taxon>Plakobranchidae</taxon>
        <taxon>Elysia</taxon>
    </lineage>
</organism>
<accession>A0AAE1AQS5</accession>
<evidence type="ECO:0000313" key="2">
    <source>
        <dbReference type="Proteomes" id="UP001283361"/>
    </source>
</evidence>
<keyword evidence="2" id="KW-1185">Reference proteome</keyword>
<sequence length="137" mass="15309">MKQELRKQFSKVIDKALEKCPTDSAQARWNFIRNAKYKTAIDTFGKRANKSENWFKAGIASLGPAIAAKGTALLEYKSQPSAKNLAIYRKACNNAKSVSWKCAKDNWLRLCEDIQSTAGKGNTRAMYEGGDEESLRP</sequence>
<dbReference type="Proteomes" id="UP001283361">
    <property type="component" value="Unassembled WGS sequence"/>
</dbReference>
<gene>
    <name evidence="1" type="ORF">RRG08_007329</name>
</gene>
<reference evidence="1" key="1">
    <citation type="journal article" date="2023" name="G3 (Bethesda)">
        <title>A reference genome for the long-term kleptoplast-retaining sea slug Elysia crispata morphotype clarki.</title>
        <authorList>
            <person name="Eastman K.E."/>
            <person name="Pendleton A.L."/>
            <person name="Shaikh M.A."/>
            <person name="Suttiyut T."/>
            <person name="Ogas R."/>
            <person name="Tomko P."/>
            <person name="Gavelis G."/>
            <person name="Widhalm J.R."/>
            <person name="Wisecaver J.H."/>
        </authorList>
    </citation>
    <scope>NUCLEOTIDE SEQUENCE</scope>
    <source>
        <strain evidence="1">ECLA1</strain>
    </source>
</reference>
<evidence type="ECO:0000313" key="1">
    <source>
        <dbReference type="EMBL" id="KAK3792249.1"/>
    </source>
</evidence>
<comment type="caution">
    <text evidence="1">The sequence shown here is derived from an EMBL/GenBank/DDBJ whole genome shotgun (WGS) entry which is preliminary data.</text>
</comment>
<proteinExistence type="predicted"/>
<dbReference type="EMBL" id="JAWDGP010001382">
    <property type="protein sequence ID" value="KAK3792249.1"/>
    <property type="molecule type" value="Genomic_DNA"/>
</dbReference>